<sequence length="50" mass="5551">MAGNGCLRPFVCQASPRDCQRSRGVHELELEALELHRRQRMSGAATELVA</sequence>
<evidence type="ECO:0000313" key="2">
    <source>
        <dbReference type="Proteomes" id="UP000002402"/>
    </source>
</evidence>
<dbReference type="HOGENOM" id="CLU_3120174_0_0_7"/>
<dbReference type="KEGG" id="mxa:MXAN_4191"/>
<dbReference type="EMBL" id="CP000113">
    <property type="protein sequence ID" value="ABF86829.1"/>
    <property type="molecule type" value="Genomic_DNA"/>
</dbReference>
<dbReference type="EnsemblBacteria" id="ABF86829">
    <property type="protein sequence ID" value="ABF86829"/>
    <property type="gene ID" value="MXAN_4191"/>
</dbReference>
<dbReference type="Proteomes" id="UP000002402">
    <property type="component" value="Chromosome"/>
</dbReference>
<protein>
    <submittedName>
        <fullName evidence="1">Uncharacterized protein</fullName>
    </submittedName>
</protein>
<organism evidence="1 2">
    <name type="scientific">Myxococcus xanthus (strain DK1622)</name>
    <dbReference type="NCBI Taxonomy" id="246197"/>
    <lineage>
        <taxon>Bacteria</taxon>
        <taxon>Pseudomonadati</taxon>
        <taxon>Myxococcota</taxon>
        <taxon>Myxococcia</taxon>
        <taxon>Myxococcales</taxon>
        <taxon>Cystobacterineae</taxon>
        <taxon>Myxococcaceae</taxon>
        <taxon>Myxococcus</taxon>
    </lineage>
</organism>
<keyword evidence="2" id="KW-1185">Reference proteome</keyword>
<proteinExistence type="predicted"/>
<name>Q1D4Q7_MYXXD</name>
<accession>Q1D4Q7</accession>
<evidence type="ECO:0000313" key="1">
    <source>
        <dbReference type="EMBL" id="ABF86829.1"/>
    </source>
</evidence>
<dbReference type="STRING" id="246197.MXAN_4191"/>
<gene>
    <name evidence="1" type="ordered locus">MXAN_4191</name>
</gene>
<dbReference type="AlphaFoldDB" id="Q1D4Q7"/>
<reference evidence="1 2" key="1">
    <citation type="journal article" date="2006" name="Proc. Natl. Acad. Sci. U.S.A.">
        <title>Evolution of sensory complexity recorded in a myxobacterial genome.</title>
        <authorList>
            <person name="Goldman B.S."/>
            <person name="Nierman W.C."/>
            <person name="Kaiser D."/>
            <person name="Slater S.C."/>
            <person name="Durkin A.S."/>
            <person name="Eisen J.A."/>
            <person name="Ronning C.M."/>
            <person name="Barbazuk W.B."/>
            <person name="Blanchard M."/>
            <person name="Field C."/>
            <person name="Halling C."/>
            <person name="Hinkle G."/>
            <person name="Iartchuk O."/>
            <person name="Kim H.S."/>
            <person name="Mackenzie C."/>
            <person name="Madupu R."/>
            <person name="Miller N."/>
            <person name="Shvartsbeyn A."/>
            <person name="Sullivan S.A."/>
            <person name="Vaudin M."/>
            <person name="Wiegand R."/>
            <person name="Kaplan H.B."/>
        </authorList>
    </citation>
    <scope>NUCLEOTIDE SEQUENCE [LARGE SCALE GENOMIC DNA]</scope>
    <source>
        <strain evidence="2">DK1622</strain>
    </source>
</reference>